<evidence type="ECO:0000256" key="1">
    <source>
        <dbReference type="SAM" id="MobiDB-lite"/>
    </source>
</evidence>
<comment type="caution">
    <text evidence="2">The sequence shown here is derived from an EMBL/GenBank/DDBJ whole genome shotgun (WGS) entry which is preliminary data.</text>
</comment>
<dbReference type="Proteomes" id="UP000659654">
    <property type="component" value="Unassembled WGS sequence"/>
</dbReference>
<dbReference type="AlphaFoldDB" id="A0A7I8WUS9"/>
<gene>
    <name evidence="2" type="ORF">BXYJ_LOCUS9704</name>
</gene>
<dbReference type="OrthoDB" id="5877125at2759"/>
<dbReference type="EMBL" id="CAJFDI010000004">
    <property type="protein sequence ID" value="CAD5227159.1"/>
    <property type="molecule type" value="Genomic_DNA"/>
</dbReference>
<sequence>MLTLILNPIHSNAVQTKRVNDKIIKKLPETQELILEPALPHICLKVRTAKWRLSDFSPGNPVENPANLTNSRPPSPSSPPPTSPSNHPPMDNVPALVKALAPAMAPDLVEALAPALAPVPDRAEALAPDLVEALAPDLVEALALAPVQVEALALAEALAPALAPDLVEALALAPDLVEALAPDLVKALAPDLVEALALAEALAPALAPDLVEALALAPDLVEALAPDLVKVLALDLVEALALAPDLVKALAPDLVEALALAPDLVKALAPDLVEALALAPDLVEALAPDLVEVLALAPDLVEVLALAPDLVEALALDLVEVLALAPDLVEVLALAPDLVEVLALAPDLVEVLALAPDLVEVLALAPDLVEALALDLVEVLALAPALAPDLVEVLALAPDLAPDLVEVLALAPALVEALAPDLAEVLAPAPDLVEALAPDLVEALAPVLDLAEVLVLAPDLVETLALDREKVPDLVQEEALDTTTTDVEIRQEWILFIEELQLTVIFDDTLTIDEKLVLIYTKLEAFLEIHVEIQELVYYTYIEEWSGYVFDLEAVVLFIQYQYTSTIVELDASGSCILFEALRNCTAVDAEFSARIEVLIEELTVILESTSYTYSYQLVLIYEKIEAFFAEYSEYKAAILAIKIEGYGSFASFYEVIVNYWRVANYEVVVGGSASSCALIEVLTECYENTSSGSISQRSQIKQLVEKLTAYFESEVSVELRVSYFAEQSYQFLILNEWSLELLFSLEIDGFGSIYELILAFSFETDCGGFDFGSQTTTPAIESTTKAVESTTHATGDCSVVFDIIKFQNNITDLSWSIDQAQLSWNQTEITRFSAYEKRIYTVTSNTTATAEQIFENVVNVFNVWTKDQFYLSLTYDIVIQIYHETAEQFTWGTVKQFCGCA</sequence>
<dbReference type="EMBL" id="CAJFCV020000004">
    <property type="protein sequence ID" value="CAG9117089.1"/>
    <property type="molecule type" value="Genomic_DNA"/>
</dbReference>
<accession>A0A7I8WUS9</accession>
<protein>
    <submittedName>
        <fullName evidence="2">(pine wood nematode) hypothetical protein</fullName>
    </submittedName>
</protein>
<name>A0A7I8WUS9_BURXY</name>
<dbReference type="Proteomes" id="UP000582659">
    <property type="component" value="Unassembled WGS sequence"/>
</dbReference>
<reference evidence="2" key="1">
    <citation type="submission" date="2020-09" db="EMBL/GenBank/DDBJ databases">
        <authorList>
            <person name="Kikuchi T."/>
        </authorList>
    </citation>
    <scope>NUCLEOTIDE SEQUENCE</scope>
    <source>
        <strain evidence="2">Ka4C1</strain>
    </source>
</reference>
<evidence type="ECO:0000313" key="2">
    <source>
        <dbReference type="EMBL" id="CAD5227159.1"/>
    </source>
</evidence>
<evidence type="ECO:0000313" key="3">
    <source>
        <dbReference type="Proteomes" id="UP000659654"/>
    </source>
</evidence>
<proteinExistence type="predicted"/>
<keyword evidence="3" id="KW-1185">Reference proteome</keyword>
<feature type="region of interest" description="Disordered" evidence="1">
    <location>
        <begin position="55"/>
        <end position="93"/>
    </location>
</feature>
<feature type="compositionally biased region" description="Pro residues" evidence="1">
    <location>
        <begin position="73"/>
        <end position="87"/>
    </location>
</feature>
<organism evidence="2 3">
    <name type="scientific">Bursaphelenchus xylophilus</name>
    <name type="common">Pinewood nematode worm</name>
    <name type="synonym">Aphelenchoides xylophilus</name>
    <dbReference type="NCBI Taxonomy" id="6326"/>
    <lineage>
        <taxon>Eukaryota</taxon>
        <taxon>Metazoa</taxon>
        <taxon>Ecdysozoa</taxon>
        <taxon>Nematoda</taxon>
        <taxon>Chromadorea</taxon>
        <taxon>Rhabditida</taxon>
        <taxon>Tylenchina</taxon>
        <taxon>Tylenchomorpha</taxon>
        <taxon>Aphelenchoidea</taxon>
        <taxon>Aphelenchoididae</taxon>
        <taxon>Bursaphelenchus</taxon>
    </lineage>
</organism>